<evidence type="ECO:0000256" key="3">
    <source>
        <dbReference type="ARBA" id="ARBA00022475"/>
    </source>
</evidence>
<dbReference type="GeneID" id="100650182"/>
<feature type="transmembrane region" description="Helical" evidence="8">
    <location>
        <begin position="488"/>
        <end position="506"/>
    </location>
</feature>
<evidence type="ECO:0000256" key="4">
    <source>
        <dbReference type="ARBA" id="ARBA00022692"/>
    </source>
</evidence>
<keyword evidence="4 8" id="KW-0812">Transmembrane</keyword>
<dbReference type="OrthoDB" id="514335at2759"/>
<dbReference type="PRINTS" id="PR01609">
    <property type="entry name" value="CD36FAMILY"/>
</dbReference>
<dbReference type="PANTHER" id="PTHR11923">
    <property type="entry name" value="SCAVENGER RECEPTOR CLASS B TYPE-1 SR-B1"/>
    <property type="match status" value="1"/>
</dbReference>
<comment type="subcellular location">
    <subcellularLocation>
        <location evidence="1">Cell membrane</location>
    </subcellularLocation>
</comment>
<name>A0A9B0C2U0_BOMTE</name>
<gene>
    <name evidence="10" type="primary">LOC100650182</name>
</gene>
<dbReference type="GO" id="GO:0005737">
    <property type="term" value="C:cytoplasm"/>
    <property type="evidence" value="ECO:0007669"/>
    <property type="project" value="TreeGrafter"/>
</dbReference>
<keyword evidence="3" id="KW-1003">Cell membrane</keyword>
<reference evidence="10" key="1">
    <citation type="submission" date="2025-08" db="UniProtKB">
        <authorList>
            <consortium name="RefSeq"/>
        </authorList>
    </citation>
    <scope>IDENTIFICATION</scope>
</reference>
<evidence type="ECO:0000313" key="9">
    <source>
        <dbReference type="Proteomes" id="UP000835206"/>
    </source>
</evidence>
<comment type="similarity">
    <text evidence="2">Belongs to the CD36 family.</text>
</comment>
<dbReference type="GO" id="GO:0005886">
    <property type="term" value="C:plasma membrane"/>
    <property type="evidence" value="ECO:0007669"/>
    <property type="project" value="UniProtKB-SubCell"/>
</dbReference>
<evidence type="ECO:0000256" key="8">
    <source>
        <dbReference type="SAM" id="Phobius"/>
    </source>
</evidence>
<dbReference type="AlphaFoldDB" id="A0A9B0C2U0"/>
<keyword evidence="6 8" id="KW-0472">Membrane</keyword>
<sequence length="534" mass="60795">MDCIFKLERVKNAANTNVNEYPIFNRNCILNTTMSKEPNKMMTIRKKLLIIFSIGLVLTIIGLTTGILWFMIYSSILNTQLSLTPTSTSYKLWEITPIPMYLKIYMFNLTNYEDFISNNESKAKPNFVEMGPYVFREVDYKVEQKWHDNDTITYQRKRVWHFDKSLSKGDLNDKVTNINPVTASVGYALRHKKPIFRDIVDRVMKSVGQQLIITKSVNELLFEGYEDTILQIAQKINFTEIPFTKFAWFYGRNGSASYDGTFNMLTGKSNLLDVGIVKEWNFNNRVSYYPGECGEIRGTNGDLWPPLPDNKTVSFFVPDICTSMSVTYDNTTIHEGLIGVRYISDDTTFDNGSIVPSRSCYCEGECVPSGALNISLCKWGAPAFISLPHFYLADPSYRENINGMKPSKEKHELSISIEPKTGVPLNVHAQLQLNLLIQPDHEMSIFKNIKKTFIPMLWFTQEAYLTSNYAHIIKFIIILESLGSITCYGIACIGILIISTGIFLYIKHGLAEEDNQVLLSSKSNENDDIGTVNE</sequence>
<dbReference type="Proteomes" id="UP000835206">
    <property type="component" value="Chromosome 4"/>
</dbReference>
<accession>A0A9B0C2U0</accession>
<feature type="transmembrane region" description="Helical" evidence="8">
    <location>
        <begin position="48"/>
        <end position="72"/>
    </location>
</feature>
<keyword evidence="9" id="KW-1185">Reference proteome</keyword>
<dbReference type="Pfam" id="PF01130">
    <property type="entry name" value="CD36"/>
    <property type="match status" value="1"/>
</dbReference>
<evidence type="ECO:0000256" key="1">
    <source>
        <dbReference type="ARBA" id="ARBA00004236"/>
    </source>
</evidence>
<dbReference type="InterPro" id="IPR002159">
    <property type="entry name" value="CD36_fam"/>
</dbReference>
<evidence type="ECO:0000256" key="6">
    <source>
        <dbReference type="ARBA" id="ARBA00023136"/>
    </source>
</evidence>
<protein>
    <submittedName>
        <fullName evidence="10">Protein croquemort isoform X1</fullName>
    </submittedName>
</protein>
<keyword evidence="5 8" id="KW-1133">Transmembrane helix</keyword>
<dbReference type="PANTHER" id="PTHR11923:SF114">
    <property type="entry name" value="FI02050P-RELATED"/>
    <property type="match status" value="1"/>
</dbReference>
<evidence type="ECO:0000256" key="5">
    <source>
        <dbReference type="ARBA" id="ARBA00022989"/>
    </source>
</evidence>
<evidence type="ECO:0000256" key="7">
    <source>
        <dbReference type="ARBA" id="ARBA00023180"/>
    </source>
</evidence>
<dbReference type="RefSeq" id="XP_003402485.1">
    <property type="nucleotide sequence ID" value="XM_003402437.4"/>
</dbReference>
<evidence type="ECO:0000256" key="2">
    <source>
        <dbReference type="ARBA" id="ARBA00010532"/>
    </source>
</evidence>
<organism evidence="9 10">
    <name type="scientific">Bombus terrestris</name>
    <name type="common">Buff-tailed bumblebee</name>
    <name type="synonym">Apis terrestris</name>
    <dbReference type="NCBI Taxonomy" id="30195"/>
    <lineage>
        <taxon>Eukaryota</taxon>
        <taxon>Metazoa</taxon>
        <taxon>Ecdysozoa</taxon>
        <taxon>Arthropoda</taxon>
        <taxon>Hexapoda</taxon>
        <taxon>Insecta</taxon>
        <taxon>Pterygota</taxon>
        <taxon>Neoptera</taxon>
        <taxon>Endopterygota</taxon>
        <taxon>Hymenoptera</taxon>
        <taxon>Apocrita</taxon>
        <taxon>Aculeata</taxon>
        <taxon>Apoidea</taxon>
        <taxon>Anthophila</taxon>
        <taxon>Apidae</taxon>
        <taxon>Bombus</taxon>
        <taxon>Bombus</taxon>
    </lineage>
</organism>
<dbReference type="GO" id="GO:0005044">
    <property type="term" value="F:scavenger receptor activity"/>
    <property type="evidence" value="ECO:0007669"/>
    <property type="project" value="TreeGrafter"/>
</dbReference>
<proteinExistence type="inferred from homology"/>
<keyword evidence="7" id="KW-0325">Glycoprotein</keyword>
<evidence type="ECO:0000313" key="10">
    <source>
        <dbReference type="RefSeq" id="XP_003402485.1"/>
    </source>
</evidence>